<dbReference type="PANTHER" id="PTHR47495">
    <property type="entry name" value="ALDEHYDE DEHYDROGENASE"/>
    <property type="match status" value="1"/>
</dbReference>
<evidence type="ECO:0000256" key="1">
    <source>
        <dbReference type="SAM" id="Phobius"/>
    </source>
</evidence>
<evidence type="ECO:0000313" key="3">
    <source>
        <dbReference type="EMBL" id="QDZ00061.1"/>
    </source>
</evidence>
<name>A0A5B8KWW1_9HYPH</name>
<keyword evidence="1" id="KW-0472">Membrane</keyword>
<dbReference type="InterPro" id="IPR037165">
    <property type="entry name" value="AldOxase/xan_DH_Mopterin-bd_sf"/>
</dbReference>
<feature type="domain" description="Aldehyde oxidase/xanthine dehydrogenase a/b hammerhead" evidence="2">
    <location>
        <begin position="242"/>
        <end position="324"/>
    </location>
</feature>
<dbReference type="EMBL" id="CP042301">
    <property type="protein sequence ID" value="QDZ00061.1"/>
    <property type="molecule type" value="Genomic_DNA"/>
</dbReference>
<evidence type="ECO:0000259" key="2">
    <source>
        <dbReference type="SMART" id="SM01008"/>
    </source>
</evidence>
<keyword evidence="1" id="KW-0812">Transmembrane</keyword>
<dbReference type="SUPFAM" id="SSF56003">
    <property type="entry name" value="Molybdenum cofactor-binding domain"/>
    <property type="match status" value="2"/>
</dbReference>
<dbReference type="PIRSF" id="PIRSF036389">
    <property type="entry name" value="IOR_B"/>
    <property type="match status" value="1"/>
</dbReference>
<dbReference type="Pfam" id="PF20256">
    <property type="entry name" value="MoCoBD_2"/>
    <property type="match status" value="2"/>
</dbReference>
<dbReference type="KEGG" id="niy:FQ775_06520"/>
<organism evidence="3 4">
    <name type="scientific">Nitratireductor mangrovi</name>
    <dbReference type="NCBI Taxonomy" id="2599600"/>
    <lineage>
        <taxon>Bacteria</taxon>
        <taxon>Pseudomonadati</taxon>
        <taxon>Pseudomonadota</taxon>
        <taxon>Alphaproteobacteria</taxon>
        <taxon>Hyphomicrobiales</taxon>
        <taxon>Phyllobacteriaceae</taxon>
        <taxon>Nitratireductor</taxon>
    </lineage>
</organism>
<dbReference type="InterPro" id="IPR000674">
    <property type="entry name" value="Ald_Oxase/Xan_DH_a/b"/>
</dbReference>
<dbReference type="InterPro" id="IPR046867">
    <property type="entry name" value="AldOxase/xan_DH_MoCoBD2"/>
</dbReference>
<dbReference type="Gene3D" id="3.30.365.10">
    <property type="entry name" value="Aldehyde oxidase/xanthine dehydrogenase, molybdopterin binding domain"/>
    <property type="match status" value="4"/>
</dbReference>
<dbReference type="InterPro" id="IPR052516">
    <property type="entry name" value="N-heterocyclic_Hydroxylase"/>
</dbReference>
<dbReference type="OrthoDB" id="9767994at2"/>
<dbReference type="AlphaFoldDB" id="A0A5B8KWW1"/>
<dbReference type="Pfam" id="PF02738">
    <property type="entry name" value="MoCoBD_1"/>
    <property type="match status" value="1"/>
</dbReference>
<accession>A0A5B8KWW1</accession>
<proteinExistence type="predicted"/>
<evidence type="ECO:0000313" key="4">
    <source>
        <dbReference type="Proteomes" id="UP000321389"/>
    </source>
</evidence>
<sequence length="758" mass="80990">MASIGKIARRTFLIGAAAIAGGVAVGYYFYRRPYPNPLEDELAEGEATFNPYVIIGSDNTITAIVPRAEMGQGVTTTLAALVAEELDVGLDKVRVEHGPACYAYYNSEMLAEGGPFPFFEEGFVSEMMRGGMGALGKFLGFQGTGGSSSVRDGFEKMRTSGAAARQMLVAAAAERLNVSDRELVTRDATILHEASGRSVTYGEVAADAARLDPPSDVRLKPASDWTLLGKPQRRTDMEAKATGAPIFGVDVSLPDMLYGTVKMSPRFWAKPVRADLSKAEQMPGVVKIVPIDTTYGHGFGIIAENSWAAFQAADAIEVEWGGADYPSDSDGMSKLLWDAIAAGGGDALRDDGDVDTAFADAPAGRLVEADYEVPFLAHACMEPMNATARLRDGVLDVWSPNQMPTFTRQLCAGLAGVDTDNCNVHTTFMGGGFGRRGEMDYSMFAALLAKETGGRPVKVTWTREEDTRHDVYRPAAAGRFRARIGEDGMPAAVDMKIASASTIASTLRRTFPSISPLGPDKTVIEGAFDQPYTIPDYRVAAIKADTGVPVGFWRSVGNSFNGFFHESFMDELAVAGGVDPVAMRVKLMAAHPAAVKVVERVAEMSGWGEQLPDGKAKGFAFTLSFGSWVAEVVQVAQTDAGIRIEKVWIAADLGQVLDPGIVEAQLTSGAIYGLSSAMGQEITIADGMVEQSNFHDFDAMRINQCPAFEVAILENYHKMGGAGEIGTPPAVPALANAVFALTGKRVRRLPLSREVDFA</sequence>
<keyword evidence="1" id="KW-1133">Transmembrane helix</keyword>
<protein>
    <submittedName>
        <fullName evidence="3">Xanthine dehydrogenase family protein molybdopterin-binding subunit</fullName>
    </submittedName>
</protein>
<dbReference type="RefSeq" id="WP_146298713.1">
    <property type="nucleotide sequence ID" value="NZ_CP042301.2"/>
</dbReference>
<dbReference type="Proteomes" id="UP000321389">
    <property type="component" value="Chromosome"/>
</dbReference>
<gene>
    <name evidence="3" type="ORF">FQ775_06520</name>
</gene>
<dbReference type="SMART" id="SM01008">
    <property type="entry name" value="Ald_Xan_dh_C"/>
    <property type="match status" value="1"/>
</dbReference>
<dbReference type="InterPro" id="IPR012368">
    <property type="entry name" value="OxRdtase_Mopterin-bd_su_IorB"/>
</dbReference>
<feature type="transmembrane region" description="Helical" evidence="1">
    <location>
        <begin position="12"/>
        <end position="30"/>
    </location>
</feature>
<keyword evidence="4" id="KW-1185">Reference proteome</keyword>
<dbReference type="InterPro" id="IPR008274">
    <property type="entry name" value="AldOxase/xan_DH_MoCoBD1"/>
</dbReference>
<dbReference type="GO" id="GO:0016491">
    <property type="term" value="F:oxidoreductase activity"/>
    <property type="evidence" value="ECO:0007669"/>
    <property type="project" value="InterPro"/>
</dbReference>
<dbReference type="Gene3D" id="3.90.1170.50">
    <property type="entry name" value="Aldehyde oxidase/xanthine dehydrogenase, a/b hammerhead"/>
    <property type="match status" value="1"/>
</dbReference>
<reference evidence="3" key="1">
    <citation type="submission" date="2020-04" db="EMBL/GenBank/DDBJ databases">
        <title>Nitratireductor sp. nov. isolated from mangrove soil.</title>
        <authorList>
            <person name="Ye Y."/>
        </authorList>
    </citation>
    <scope>NUCLEOTIDE SEQUENCE</scope>
    <source>
        <strain evidence="3">SY7</strain>
    </source>
</reference>
<dbReference type="PANTHER" id="PTHR47495:SF2">
    <property type="entry name" value="ALDEHYDE DEHYDROGENASE"/>
    <property type="match status" value="1"/>
</dbReference>